<name>A0A1Y0AYU3_9LAMI</name>
<organism evidence="2">
    <name type="scientific">Utricularia reniformis</name>
    <dbReference type="NCBI Taxonomy" id="192314"/>
    <lineage>
        <taxon>Eukaryota</taxon>
        <taxon>Viridiplantae</taxon>
        <taxon>Streptophyta</taxon>
        <taxon>Embryophyta</taxon>
        <taxon>Tracheophyta</taxon>
        <taxon>Spermatophyta</taxon>
        <taxon>Magnoliopsida</taxon>
        <taxon>eudicotyledons</taxon>
        <taxon>Gunneridae</taxon>
        <taxon>Pentapetalae</taxon>
        <taxon>asterids</taxon>
        <taxon>lamiids</taxon>
        <taxon>Lamiales</taxon>
        <taxon>Lentibulariaceae</taxon>
        <taxon>Utricularia</taxon>
    </lineage>
</organism>
<feature type="region of interest" description="Disordered" evidence="1">
    <location>
        <begin position="1"/>
        <end position="41"/>
    </location>
</feature>
<evidence type="ECO:0000313" key="2">
    <source>
        <dbReference type="EMBL" id="ART30325.1"/>
    </source>
</evidence>
<accession>A0A1Y0AYU3</accession>
<dbReference type="EMBL" id="KY774314">
    <property type="protein sequence ID" value="ART30325.1"/>
    <property type="molecule type" value="Genomic_DNA"/>
</dbReference>
<protein>
    <submittedName>
        <fullName evidence="2">Uncharacterized protein</fullName>
    </submittedName>
</protein>
<reference evidence="2" key="1">
    <citation type="submission" date="2017-03" db="EMBL/GenBank/DDBJ databases">
        <title>The mitochondrial genome of the carnivorous plant Utricularia reniformis (Lentibulariaceae): structure, comparative analysis and evolutionary landmarks.</title>
        <authorList>
            <person name="Silva S.R."/>
            <person name="Alvarenga D.O."/>
            <person name="Michael T.P."/>
            <person name="Miranda V.F.O."/>
            <person name="Varani A.M."/>
        </authorList>
    </citation>
    <scope>NUCLEOTIDE SEQUENCE</scope>
</reference>
<proteinExistence type="predicted"/>
<sequence length="77" mass="8385">MGRAASFLLDRGAHQRRQTSSALRTVLDSDPSHGSQTQPVAGDKVKALDPLPHTLRCSSPSIKDFYSIGYALSRRFG</sequence>
<evidence type="ECO:0000256" key="1">
    <source>
        <dbReference type="SAM" id="MobiDB-lite"/>
    </source>
</evidence>
<dbReference type="AlphaFoldDB" id="A0A1Y0AYU3"/>
<keyword evidence="2" id="KW-0496">Mitochondrion</keyword>
<gene>
    <name evidence="2" type="ORF">AEK19_MT0892</name>
</gene>
<geneLocation type="mitochondrion" evidence="2"/>